<evidence type="ECO:0000313" key="2">
    <source>
        <dbReference type="EMBL" id="OGF98401.1"/>
    </source>
</evidence>
<comment type="caution">
    <text evidence="2">The sequence shown here is derived from an EMBL/GenBank/DDBJ whole genome shotgun (WGS) entry which is preliminary data.</text>
</comment>
<feature type="transmembrane region" description="Helical" evidence="1">
    <location>
        <begin position="6"/>
        <end position="22"/>
    </location>
</feature>
<gene>
    <name evidence="2" type="ORF">A2Z86_03355</name>
</gene>
<dbReference type="AlphaFoldDB" id="A0A1F5YEX3"/>
<evidence type="ECO:0000256" key="1">
    <source>
        <dbReference type="SAM" id="Phobius"/>
    </source>
</evidence>
<dbReference type="EMBL" id="MFIV01000110">
    <property type="protein sequence ID" value="OGF98401.1"/>
    <property type="molecule type" value="Genomic_DNA"/>
</dbReference>
<keyword evidence="1" id="KW-1133">Transmembrane helix</keyword>
<keyword evidence="1" id="KW-0472">Membrane</keyword>
<accession>A0A1F5YEX3</accession>
<protein>
    <submittedName>
        <fullName evidence="2">Uncharacterized protein</fullName>
    </submittedName>
</protein>
<evidence type="ECO:0000313" key="3">
    <source>
        <dbReference type="Proteomes" id="UP000176992"/>
    </source>
</evidence>
<organism evidence="2 3">
    <name type="scientific">Candidatus Glassbacteria bacterium GWA2_58_10</name>
    <dbReference type="NCBI Taxonomy" id="1817865"/>
    <lineage>
        <taxon>Bacteria</taxon>
        <taxon>Candidatus Glassiibacteriota</taxon>
    </lineage>
</organism>
<dbReference type="Proteomes" id="UP000176992">
    <property type="component" value="Unassembled WGS sequence"/>
</dbReference>
<proteinExistence type="predicted"/>
<name>A0A1F5YEX3_9BACT</name>
<keyword evidence="1" id="KW-0812">Transmembrane</keyword>
<reference evidence="2 3" key="1">
    <citation type="journal article" date="2016" name="Nat. Commun.">
        <title>Thousands of microbial genomes shed light on interconnected biogeochemical processes in an aquifer system.</title>
        <authorList>
            <person name="Anantharaman K."/>
            <person name="Brown C.T."/>
            <person name="Hug L.A."/>
            <person name="Sharon I."/>
            <person name="Castelle C.J."/>
            <person name="Probst A.J."/>
            <person name="Thomas B.C."/>
            <person name="Singh A."/>
            <person name="Wilkins M.J."/>
            <person name="Karaoz U."/>
            <person name="Brodie E.L."/>
            <person name="Williams K.H."/>
            <person name="Hubbard S.S."/>
            <person name="Banfield J.F."/>
        </authorList>
    </citation>
    <scope>NUCLEOTIDE SEQUENCE [LARGE SCALE GENOMIC DNA]</scope>
</reference>
<sequence length="192" mass="22611">MLNLIILFAGLIAVAAISYLVFKRLKKRRLAIQFQIYQALLQDARQSRLQYVSALEVSEKVKFQIDALQSEVSAMKGKQYNCRANIRKLIQDLRKVYAANLTTQYDLNIRDKKKMELFHAWRAYDILKTPYNQKFVEIRTHHEQYAKLANEAKERSEKWFSDKKKVMDLYGYLSGEMKLANPREVLLKGDKE</sequence>